<dbReference type="PANTHER" id="PTHR13348:SF0">
    <property type="entry name" value="RIBONUCLEASE P PROTEIN SUBUNIT P29"/>
    <property type="match status" value="1"/>
</dbReference>
<keyword evidence="3" id="KW-0819">tRNA processing</keyword>
<reference evidence="4" key="2">
    <citation type="journal article" name="BMC Genomics">
        <title>New genome assemblies reveal patterns of domestication and adaptation across Brettanomyces (Dekkera) species.</title>
        <authorList>
            <person name="Roach M.J."/>
            <person name="Borneman A.R."/>
        </authorList>
    </citation>
    <scope>NUCLEOTIDE SEQUENCE</scope>
    <source>
        <strain evidence="4">UCD 2041</strain>
    </source>
</reference>
<evidence type="ECO:0000313" key="4">
    <source>
        <dbReference type="EMBL" id="QOU18948.1"/>
    </source>
</evidence>
<dbReference type="InterPro" id="IPR036980">
    <property type="entry name" value="RNase_P/MRP_Rpp29_sf"/>
</dbReference>
<dbReference type="EMBL" id="CP063133">
    <property type="protein sequence ID" value="QOU18948.1"/>
    <property type="molecule type" value="Genomic_DNA"/>
</dbReference>
<dbReference type="PIRSF" id="PIRSF027081">
    <property type="entry name" value="RNase_P/MRP_p29_subunit"/>
    <property type="match status" value="1"/>
</dbReference>
<dbReference type="GO" id="GO:0005634">
    <property type="term" value="C:nucleus"/>
    <property type="evidence" value="ECO:0007669"/>
    <property type="project" value="UniProtKB-SubCell"/>
</dbReference>
<dbReference type="GO" id="GO:0030677">
    <property type="term" value="C:ribonuclease P complex"/>
    <property type="evidence" value="ECO:0007669"/>
    <property type="project" value="InterPro"/>
</dbReference>
<comment type="subcellular location">
    <subcellularLocation>
        <location evidence="1">Nucleus</location>
    </subcellularLocation>
</comment>
<dbReference type="GO" id="GO:0006364">
    <property type="term" value="P:rRNA processing"/>
    <property type="evidence" value="ECO:0007669"/>
    <property type="project" value="TreeGrafter"/>
</dbReference>
<dbReference type="SUPFAM" id="SSF101744">
    <property type="entry name" value="Rof/RNase P subunit-like"/>
    <property type="match status" value="1"/>
</dbReference>
<evidence type="ECO:0000313" key="5">
    <source>
        <dbReference type="Proteomes" id="UP000663131"/>
    </source>
</evidence>
<comment type="similarity">
    <text evidence="2">Belongs to the eukaryotic/archaeal RNase P protein component 1 family.</text>
</comment>
<dbReference type="PANTHER" id="PTHR13348">
    <property type="entry name" value="RIBONUCLEASE P SUBUNIT P29"/>
    <property type="match status" value="1"/>
</dbReference>
<accession>A0A871R5C5</accession>
<reference evidence="4" key="1">
    <citation type="submission" date="2020-10" db="EMBL/GenBank/DDBJ databases">
        <authorList>
            <person name="Palmer J.M."/>
        </authorList>
    </citation>
    <scope>NUCLEOTIDE SEQUENCE</scope>
    <source>
        <strain evidence="4">UCD 2041</strain>
    </source>
</reference>
<gene>
    <name evidence="4" type="ORF">BRETT_004169</name>
</gene>
<dbReference type="Proteomes" id="UP000663131">
    <property type="component" value="Chromosome 5"/>
</dbReference>
<dbReference type="InterPro" id="IPR016848">
    <property type="entry name" value="RNase_P/MRP_Rpp29-subunit"/>
</dbReference>
<evidence type="ECO:0000256" key="2">
    <source>
        <dbReference type="ARBA" id="ARBA00006181"/>
    </source>
</evidence>
<dbReference type="GeneID" id="64576092"/>
<dbReference type="OrthoDB" id="124041at2759"/>
<evidence type="ECO:0000256" key="3">
    <source>
        <dbReference type="PIRNR" id="PIRNR027081"/>
    </source>
</evidence>
<evidence type="ECO:0000256" key="1">
    <source>
        <dbReference type="ARBA" id="ARBA00004123"/>
    </source>
</evidence>
<dbReference type="GO" id="GO:0001682">
    <property type="term" value="P:tRNA 5'-leader removal"/>
    <property type="evidence" value="ECO:0007669"/>
    <property type="project" value="InterPro"/>
</dbReference>
<dbReference type="GO" id="GO:0000172">
    <property type="term" value="C:ribonuclease MRP complex"/>
    <property type="evidence" value="ECO:0007669"/>
    <property type="project" value="InterPro"/>
</dbReference>
<sequence length="306" mass="35253">MDRKNSIERLILSRCSKYHDDGEVLKLLEDRYSVDSLQKSYMVLQSTDGGFTKAELLKSSSSRKRSKKKKESIFKSLIRPVEQKSGINRHSKFYGKRTKNTFKQFIKQNLKLQKDTVKSLKKLLKKDPKCLDKLKDLAELPLCSKILKFEDFQEINRLWNNYAKELIGTTDSITVMTSKLSTCEFIGAFVEVTHSGCINNIGQKGIIIWESQHNIIIVVPRAGGWRSDISVTNPKYSYSELIGGLRIINKEGTRFKFRVNVDSKSPTSTEEPCYIEFEIIGDRLMVRSIDRANKKFKNHAVRDIEL</sequence>
<name>A0A871R5C5_DEKBR</name>
<dbReference type="RefSeq" id="XP_041135441.1">
    <property type="nucleotide sequence ID" value="XM_041282665.1"/>
</dbReference>
<dbReference type="InterPro" id="IPR023534">
    <property type="entry name" value="Rof/RNase_P-like"/>
</dbReference>
<dbReference type="Pfam" id="PF01868">
    <property type="entry name" value="RNase_P-MRP_p29"/>
    <property type="match status" value="1"/>
</dbReference>
<keyword evidence="3" id="KW-0539">Nucleus</keyword>
<organism evidence="4 5">
    <name type="scientific">Dekkera bruxellensis</name>
    <name type="common">Brettanomyces custersii</name>
    <dbReference type="NCBI Taxonomy" id="5007"/>
    <lineage>
        <taxon>Eukaryota</taxon>
        <taxon>Fungi</taxon>
        <taxon>Dikarya</taxon>
        <taxon>Ascomycota</taxon>
        <taxon>Saccharomycotina</taxon>
        <taxon>Pichiomycetes</taxon>
        <taxon>Pichiales</taxon>
        <taxon>Pichiaceae</taxon>
        <taxon>Brettanomyces</taxon>
    </lineage>
</organism>
<dbReference type="InterPro" id="IPR002730">
    <property type="entry name" value="Rpp29/RNP1"/>
</dbReference>
<protein>
    <recommendedName>
        <fullName evidence="3">Ribonuclease P protein subunit</fullName>
    </recommendedName>
</protein>
<dbReference type="KEGG" id="bbrx:BRETT_004169"/>
<dbReference type="SMART" id="SM00538">
    <property type="entry name" value="POP4"/>
    <property type="match status" value="1"/>
</dbReference>
<dbReference type="GO" id="GO:0033204">
    <property type="term" value="F:ribonuclease P RNA binding"/>
    <property type="evidence" value="ECO:0007669"/>
    <property type="project" value="InterPro"/>
</dbReference>
<proteinExistence type="inferred from homology"/>
<dbReference type="AlphaFoldDB" id="A0A871R5C5"/>
<dbReference type="Gene3D" id="2.30.30.210">
    <property type="entry name" value="Ribonuclease P/MRP, subunit p29"/>
    <property type="match status" value="1"/>
</dbReference>